<evidence type="ECO:0000256" key="1">
    <source>
        <dbReference type="ARBA" id="ARBA00022605"/>
    </source>
</evidence>
<comment type="cofactor">
    <cofactor evidence="6">
        <name>Zn(2+)</name>
        <dbReference type="ChEBI" id="CHEBI:29105"/>
    </cofactor>
    <text evidence="6">Binds 1 zinc ion per subunit.</text>
</comment>
<keyword evidence="2 6" id="KW-0479">Metal-binding</keyword>
<comment type="function">
    <text evidence="6">Catalyzes the dehydration of methylthioribulose-1-phosphate (MTRu-1-P) into 2,3-diketo-5-methylthiopentyl-1-phosphate (DK-MTP-1-P).</text>
</comment>
<evidence type="ECO:0000256" key="4">
    <source>
        <dbReference type="ARBA" id="ARBA00023167"/>
    </source>
</evidence>
<dbReference type="PANTHER" id="PTHR22789:SF0">
    <property type="entry name" value="3-OXO-TETRONATE 4-PHOSPHATE DECARBOXYLASE-RELATED"/>
    <property type="match status" value="1"/>
</dbReference>
<dbReference type="SMART" id="SM01007">
    <property type="entry name" value="Aldolase_II"/>
    <property type="match status" value="1"/>
</dbReference>
<dbReference type="GO" id="GO:0008270">
    <property type="term" value="F:zinc ion binding"/>
    <property type="evidence" value="ECO:0007669"/>
    <property type="project" value="UniProtKB-UniRule"/>
</dbReference>
<dbReference type="EC" id="4.2.1.109" evidence="6"/>
<keyword evidence="3 6" id="KW-0862">Zinc</keyword>
<dbReference type="SUPFAM" id="SSF53639">
    <property type="entry name" value="AraD/HMP-PK domain-like"/>
    <property type="match status" value="1"/>
</dbReference>
<dbReference type="InterPro" id="IPR017714">
    <property type="entry name" value="MethylthioRu-1-P_deHdtase_MtnB"/>
</dbReference>
<dbReference type="NCBIfam" id="NF006672">
    <property type="entry name" value="PRK09220.1"/>
    <property type="match status" value="1"/>
</dbReference>
<reference evidence="8 9" key="1">
    <citation type="journal article" date="2014" name="Genome Announc.">
        <title>Draft Genome Sequence of the Iron-Oxidizing, Acidophilic, and Halotolerant 'Thiobacillus prosperus' Type Strain DSM 5130.</title>
        <authorList>
            <person name="Ossandon F.J."/>
            <person name="Cardenas J.P."/>
            <person name="Corbett M."/>
            <person name="Quatrini R."/>
            <person name="Holmes D.S."/>
            <person name="Watkin E."/>
        </authorList>
    </citation>
    <scope>NUCLEOTIDE SEQUENCE [LARGE SCALE GENOMIC DNA]</scope>
    <source>
        <strain evidence="8 9">DSM 5130</strain>
    </source>
</reference>
<dbReference type="PANTHER" id="PTHR22789">
    <property type="entry name" value="FUCULOSE PHOSPHATE ALDOLASE"/>
    <property type="match status" value="1"/>
</dbReference>
<proteinExistence type="inferred from homology"/>
<keyword evidence="9" id="KW-1185">Reference proteome</keyword>
<evidence type="ECO:0000256" key="3">
    <source>
        <dbReference type="ARBA" id="ARBA00022833"/>
    </source>
</evidence>
<sequence>MRAMNTLEIACNALATIGRECHARGWVPATAGNFSARLDNARILMTRSGRHKGHLDSGDFMRLDSLGQPLDEGTPSAEAGLHLSLYRRWPEVGCVLHTHSPRATVLSRRRGKQIALAGYEVLKAFDGIQTHEAEVTLPVFDNDQDIPRLGARVNAWLDRHSMPPGYLIRGHGLYTWGRDIAAAERHLEALEFLFECELLANR</sequence>
<evidence type="ECO:0000313" key="8">
    <source>
        <dbReference type="EMBL" id="OBS10230.1"/>
    </source>
</evidence>
<dbReference type="Gene3D" id="3.40.225.10">
    <property type="entry name" value="Class II aldolase/adducin N-terminal domain"/>
    <property type="match status" value="1"/>
</dbReference>
<comment type="caution">
    <text evidence="8">The sequence shown here is derived from an EMBL/GenBank/DDBJ whole genome shotgun (WGS) entry which is preliminary data.</text>
</comment>
<comment type="similarity">
    <text evidence="6">Belongs to the aldolase class II family. MtnB subfamily.</text>
</comment>
<dbReference type="AlphaFoldDB" id="A0A1A6C6R0"/>
<dbReference type="InterPro" id="IPR001303">
    <property type="entry name" value="Aldolase_II/adducin_N"/>
</dbReference>
<keyword evidence="5 6" id="KW-0456">Lyase</keyword>
<feature type="binding site" evidence="6">
    <location>
        <position position="97"/>
    </location>
    <ligand>
        <name>Zn(2+)</name>
        <dbReference type="ChEBI" id="CHEBI:29105"/>
    </ligand>
</feature>
<dbReference type="EMBL" id="JQSG02000002">
    <property type="protein sequence ID" value="OBS10230.1"/>
    <property type="molecule type" value="Genomic_DNA"/>
</dbReference>
<dbReference type="HAMAP" id="MF_01677">
    <property type="entry name" value="Salvage_MtnB"/>
    <property type="match status" value="1"/>
</dbReference>
<evidence type="ECO:0000256" key="2">
    <source>
        <dbReference type="ARBA" id="ARBA00022723"/>
    </source>
</evidence>
<dbReference type="Pfam" id="PF00596">
    <property type="entry name" value="Aldolase_II"/>
    <property type="match status" value="1"/>
</dbReference>
<dbReference type="UniPathway" id="UPA00904">
    <property type="reaction ID" value="UER00875"/>
</dbReference>
<dbReference type="STRING" id="160660.BJI67_12695"/>
<dbReference type="GO" id="GO:0046570">
    <property type="term" value="F:methylthioribulose 1-phosphate dehydratase activity"/>
    <property type="evidence" value="ECO:0007669"/>
    <property type="project" value="UniProtKB-UniRule"/>
</dbReference>
<dbReference type="InterPro" id="IPR036409">
    <property type="entry name" value="Aldolase_II/adducin_N_sf"/>
</dbReference>
<dbReference type="GO" id="GO:0019509">
    <property type="term" value="P:L-methionine salvage from methylthioadenosine"/>
    <property type="evidence" value="ECO:0007669"/>
    <property type="project" value="UniProtKB-UniRule"/>
</dbReference>
<dbReference type="NCBIfam" id="TIGR03328">
    <property type="entry name" value="salvage_mtnB"/>
    <property type="match status" value="1"/>
</dbReference>
<evidence type="ECO:0000313" key="9">
    <source>
        <dbReference type="Proteomes" id="UP000029273"/>
    </source>
</evidence>
<keyword evidence="1 6" id="KW-0028">Amino-acid biosynthesis</keyword>
<organism evidence="8 9">
    <name type="scientific">Acidihalobacter prosperus</name>
    <dbReference type="NCBI Taxonomy" id="160660"/>
    <lineage>
        <taxon>Bacteria</taxon>
        <taxon>Pseudomonadati</taxon>
        <taxon>Pseudomonadota</taxon>
        <taxon>Gammaproteobacteria</taxon>
        <taxon>Chromatiales</taxon>
        <taxon>Ectothiorhodospiraceae</taxon>
        <taxon>Acidihalobacter</taxon>
    </lineage>
</organism>
<dbReference type="GO" id="GO:0016832">
    <property type="term" value="F:aldehyde-lyase activity"/>
    <property type="evidence" value="ECO:0007669"/>
    <property type="project" value="TreeGrafter"/>
</dbReference>
<name>A0A1A6C6R0_9GAMM</name>
<evidence type="ECO:0000256" key="5">
    <source>
        <dbReference type="ARBA" id="ARBA00023239"/>
    </source>
</evidence>
<dbReference type="GO" id="GO:0005829">
    <property type="term" value="C:cytosol"/>
    <property type="evidence" value="ECO:0007669"/>
    <property type="project" value="TreeGrafter"/>
</dbReference>
<gene>
    <name evidence="6" type="primary">mtnB</name>
    <name evidence="8" type="ORF">Thpro_021280</name>
</gene>
<evidence type="ECO:0000256" key="6">
    <source>
        <dbReference type="HAMAP-Rule" id="MF_01677"/>
    </source>
</evidence>
<feature type="domain" description="Class II aldolase/adducin N-terminal" evidence="7">
    <location>
        <begin position="12"/>
        <end position="198"/>
    </location>
</feature>
<comment type="pathway">
    <text evidence="6">Amino-acid biosynthesis; L-methionine biosynthesis via salvage pathway; L-methionine from S-methyl-5-thio-alpha-D-ribose 1-phosphate: step 2/6.</text>
</comment>
<keyword evidence="4 6" id="KW-0486">Methionine biosynthesis</keyword>
<protein>
    <recommendedName>
        <fullName evidence="6">Methylthioribulose-1-phosphate dehydratase</fullName>
        <shortName evidence="6">MTRu-1-P dehydratase</shortName>
        <ecNumber evidence="6">4.2.1.109</ecNumber>
    </recommendedName>
</protein>
<feature type="binding site" evidence="6">
    <location>
        <position position="99"/>
    </location>
    <ligand>
        <name>Zn(2+)</name>
        <dbReference type="ChEBI" id="CHEBI:29105"/>
    </ligand>
</feature>
<dbReference type="InterPro" id="IPR050197">
    <property type="entry name" value="Aldolase_class_II_sugar_metab"/>
</dbReference>
<evidence type="ECO:0000259" key="7">
    <source>
        <dbReference type="SMART" id="SM01007"/>
    </source>
</evidence>
<accession>A0A1A6C6R0</accession>
<dbReference type="Proteomes" id="UP000029273">
    <property type="component" value="Unassembled WGS sequence"/>
</dbReference>
<dbReference type="GO" id="GO:0019323">
    <property type="term" value="P:pentose catabolic process"/>
    <property type="evidence" value="ECO:0007669"/>
    <property type="project" value="TreeGrafter"/>
</dbReference>
<comment type="catalytic activity">
    <reaction evidence="6">
        <text>5-(methylsulfanyl)-D-ribulose 1-phosphate = 5-methylsulfanyl-2,3-dioxopentyl phosphate + H2O</text>
        <dbReference type="Rhea" id="RHEA:15549"/>
        <dbReference type="ChEBI" id="CHEBI:15377"/>
        <dbReference type="ChEBI" id="CHEBI:58548"/>
        <dbReference type="ChEBI" id="CHEBI:58828"/>
        <dbReference type="EC" id="4.2.1.109"/>
    </reaction>
</comment>